<evidence type="ECO:0000256" key="2">
    <source>
        <dbReference type="SAM" id="Phobius"/>
    </source>
</evidence>
<organism evidence="3 4">
    <name type="scientific">Apiospora arundinis</name>
    <dbReference type="NCBI Taxonomy" id="335852"/>
    <lineage>
        <taxon>Eukaryota</taxon>
        <taxon>Fungi</taxon>
        <taxon>Dikarya</taxon>
        <taxon>Ascomycota</taxon>
        <taxon>Pezizomycotina</taxon>
        <taxon>Sordariomycetes</taxon>
        <taxon>Xylariomycetidae</taxon>
        <taxon>Amphisphaeriales</taxon>
        <taxon>Apiosporaceae</taxon>
        <taxon>Apiospora</taxon>
    </lineage>
</organism>
<reference evidence="3 4" key="1">
    <citation type="journal article" date="2024" name="IMA Fungus">
        <title>Apiospora arundinis, a panoply of carbohydrate-active enzymes and secondary metabolites.</title>
        <authorList>
            <person name="Sorensen T."/>
            <person name="Petersen C."/>
            <person name="Muurmann A.T."/>
            <person name="Christiansen J.V."/>
            <person name="Brundto M.L."/>
            <person name="Overgaard C.K."/>
            <person name="Boysen A.T."/>
            <person name="Wollenberg R.D."/>
            <person name="Larsen T.O."/>
            <person name="Sorensen J.L."/>
            <person name="Nielsen K.L."/>
            <person name="Sondergaard T.E."/>
        </authorList>
    </citation>
    <scope>NUCLEOTIDE SEQUENCE [LARGE SCALE GENOMIC DNA]</scope>
    <source>
        <strain evidence="3 4">AAU 773</strain>
    </source>
</reference>
<keyword evidence="4" id="KW-1185">Reference proteome</keyword>
<accession>A0ABR2JQC8</accession>
<feature type="region of interest" description="Disordered" evidence="1">
    <location>
        <begin position="1"/>
        <end position="68"/>
    </location>
</feature>
<comment type="caution">
    <text evidence="3">The sequence shown here is derived from an EMBL/GenBank/DDBJ whole genome shotgun (WGS) entry which is preliminary data.</text>
</comment>
<sequence length="677" mass="74485">MTHSESQSLVSEDEPAGRPYSSSVDPEETTPQNQEDAVSSVTDSPGSKTATQDGDTSSKHLPPPPSAREQWRTEILTCVLMIGMLCAIATVLSSNNGMPLPDLPYHISINAVVSILSTTLKACAVFILAEGISDSKWRWFREKRPLHDFVIFDNASRGPWGCLKLLLSPRGMHPIASLGALLIILTLVLDPFTQQLIRYYDCRQPSTKESATLPRSTMYREAGGLMNRTLDSPIPIPLLGYINQGLYSPADVKTPVVCATGNCTFDRPFSTLGFCSTCKEMSSHLKFEAYNRTRALNSKLLNTALPSGSHATESVAHFVMNSSAYGYSAWIDVIQAADLSLGAVPRDPSRCVSMYGNDSWKCTGYGGSGAARCKFDPCVKTYRARVDQGRLQEDLIHSQLDMFVGQDDQQYNSLAADLTCAGPNAVSRLQEAGFRITKDDVIIPWNVAVNASEGKANIWTGADPYWWYKDITVPGPPLNETGLPLDIIPATCIYSMWYEAKEPILQYLLNDYFNGTLSNPSNLSSHGPPQLHAIYNNGRANFNSINETFANIAESITQRIRRYEDPKLLLPPTQPAIGIVWEQKTCVSVRWTYLAFPITVVALTTMFLVAVVWEATFGKTNNTIAAGWKSSTLPLAFHGLTTDISTQEGTDEGYAGYTRSLTEMERVAKTTKARLDM</sequence>
<dbReference type="Proteomes" id="UP001390339">
    <property type="component" value="Unassembled WGS sequence"/>
</dbReference>
<protein>
    <submittedName>
        <fullName evidence="3">Uncharacterized protein</fullName>
    </submittedName>
</protein>
<dbReference type="Pfam" id="PF11374">
    <property type="entry name" value="DUF3176"/>
    <property type="match status" value="1"/>
</dbReference>
<proteinExistence type="predicted"/>
<keyword evidence="2" id="KW-0472">Membrane</keyword>
<feature type="transmembrane region" description="Helical" evidence="2">
    <location>
        <begin position="175"/>
        <end position="193"/>
    </location>
</feature>
<feature type="compositionally biased region" description="Polar residues" evidence="1">
    <location>
        <begin position="1"/>
        <end position="10"/>
    </location>
</feature>
<gene>
    <name evidence="3" type="ORF">PGQ11_001499</name>
</gene>
<keyword evidence="2" id="KW-0812">Transmembrane</keyword>
<evidence type="ECO:0000313" key="4">
    <source>
        <dbReference type="Proteomes" id="UP001390339"/>
    </source>
</evidence>
<name>A0ABR2JQC8_9PEZI</name>
<feature type="transmembrane region" description="Helical" evidence="2">
    <location>
        <begin position="105"/>
        <end position="129"/>
    </location>
</feature>
<feature type="compositionally biased region" description="Polar residues" evidence="1">
    <location>
        <begin position="20"/>
        <end position="55"/>
    </location>
</feature>
<evidence type="ECO:0000256" key="1">
    <source>
        <dbReference type="SAM" id="MobiDB-lite"/>
    </source>
</evidence>
<feature type="transmembrane region" description="Helical" evidence="2">
    <location>
        <begin position="75"/>
        <end position="93"/>
    </location>
</feature>
<dbReference type="EMBL" id="JAPCWZ010000001">
    <property type="protein sequence ID" value="KAK8880205.1"/>
    <property type="molecule type" value="Genomic_DNA"/>
</dbReference>
<dbReference type="PANTHER" id="PTHR35394">
    <property type="entry name" value="DUF3176 DOMAIN-CONTAINING PROTEIN"/>
    <property type="match status" value="1"/>
</dbReference>
<keyword evidence="2" id="KW-1133">Transmembrane helix</keyword>
<evidence type="ECO:0000313" key="3">
    <source>
        <dbReference type="EMBL" id="KAK8880205.1"/>
    </source>
</evidence>
<dbReference type="InterPro" id="IPR021514">
    <property type="entry name" value="DUF3176"/>
</dbReference>
<feature type="transmembrane region" description="Helical" evidence="2">
    <location>
        <begin position="591"/>
        <end position="613"/>
    </location>
</feature>
<dbReference type="PANTHER" id="PTHR35394:SF5">
    <property type="entry name" value="DUF3176 DOMAIN-CONTAINING PROTEIN"/>
    <property type="match status" value="1"/>
</dbReference>